<dbReference type="InterPro" id="IPR003482">
    <property type="entry name" value="Whib"/>
</dbReference>
<dbReference type="Pfam" id="PF02467">
    <property type="entry name" value="Whib"/>
    <property type="match status" value="1"/>
</dbReference>
<evidence type="ECO:0000256" key="3">
    <source>
        <dbReference type="ARBA" id="ARBA00022485"/>
    </source>
</evidence>
<comment type="cofactor">
    <cofactor evidence="12">
        <name>[4Fe-4S] cluster</name>
        <dbReference type="ChEBI" id="CHEBI:49883"/>
    </cofactor>
    <text evidence="12">Binds 1 [4Fe-4S] cluster per subunit. Following nitrosylation of the [4Fe-4S] cluster binds 1 [4Fe-8(NO)] cluster per subunit.</text>
</comment>
<proteinExistence type="inferred from homology"/>
<keyword evidence="9 12" id="KW-0238">DNA-binding</keyword>
<feature type="domain" description="4Fe-4S Wbl-type" evidence="14">
    <location>
        <begin position="22"/>
        <end position="86"/>
    </location>
</feature>
<name>A0ABX1RPC6_9PSEU</name>
<keyword evidence="6 12" id="KW-0408">Iron</keyword>
<sequence length="111" mass="12715">MADTRRLPVPVTEIWDWQMHGACRGMDSAFFFHPEGERGPARAHREARAKGVCRGCPVLEQCRLHALSAQEPYGVWGGLSESERDQIIRGHDRTLRMADGRRQRPQVRNTH</sequence>
<evidence type="ECO:0000256" key="4">
    <source>
        <dbReference type="ARBA" id="ARBA00022490"/>
    </source>
</evidence>
<dbReference type="EMBL" id="JAAXKY010000129">
    <property type="protein sequence ID" value="NMH81098.1"/>
    <property type="molecule type" value="Genomic_DNA"/>
</dbReference>
<comment type="subcellular location">
    <subcellularLocation>
        <location evidence="1 12">Cytoplasm</location>
    </subcellularLocation>
</comment>
<comment type="function">
    <text evidence="12">Acts as a transcriptional regulator. Probably redox-responsive. The apo- but not holo-form probably binds DNA.</text>
</comment>
<keyword evidence="10 12" id="KW-1015">Disulfide bond</keyword>
<keyword evidence="7 12" id="KW-0411">Iron-sulfur</keyword>
<evidence type="ECO:0000256" key="6">
    <source>
        <dbReference type="ARBA" id="ARBA00023004"/>
    </source>
</evidence>
<evidence type="ECO:0000259" key="14">
    <source>
        <dbReference type="PROSITE" id="PS51674"/>
    </source>
</evidence>
<dbReference type="PANTHER" id="PTHR38839:SF5">
    <property type="entry name" value="TRANSCRIPTIONAL REGULATOR WHID"/>
    <property type="match status" value="1"/>
</dbReference>
<evidence type="ECO:0000256" key="8">
    <source>
        <dbReference type="ARBA" id="ARBA00023015"/>
    </source>
</evidence>
<dbReference type="PANTHER" id="PTHR38839">
    <property type="entry name" value="TRANSCRIPTIONAL REGULATOR WHID-RELATED"/>
    <property type="match status" value="1"/>
</dbReference>
<comment type="similarity">
    <text evidence="2 12">Belongs to the WhiB family.</text>
</comment>
<keyword evidence="5 12" id="KW-0479">Metal-binding</keyword>
<dbReference type="InterPro" id="IPR034768">
    <property type="entry name" value="4FE4S_WBL"/>
</dbReference>
<evidence type="ECO:0000256" key="10">
    <source>
        <dbReference type="ARBA" id="ARBA00023157"/>
    </source>
</evidence>
<comment type="PTM">
    <text evidence="12">The Fe-S cluster can be nitrosylated by nitric oxide (NO).</text>
</comment>
<dbReference type="RefSeq" id="WP_169399139.1">
    <property type="nucleotide sequence ID" value="NZ_BAAAJH010000041.1"/>
</dbReference>
<feature type="binding site" evidence="12">
    <location>
        <position position="53"/>
    </location>
    <ligand>
        <name>[4Fe-4S] cluster</name>
        <dbReference type="ChEBI" id="CHEBI:49883"/>
    </ligand>
</feature>
<keyword evidence="11 12" id="KW-0804">Transcription</keyword>
<reference evidence="15 16" key="1">
    <citation type="submission" date="2020-04" db="EMBL/GenBank/DDBJ databases">
        <authorList>
            <person name="Klaysubun C."/>
            <person name="Duangmal K."/>
            <person name="Lipun K."/>
        </authorList>
    </citation>
    <scope>NUCLEOTIDE SEQUENCE [LARGE SCALE GENOMIC DNA]</scope>
    <source>
        <strain evidence="15 16">JCM 11839</strain>
    </source>
</reference>
<feature type="region of interest" description="Disordered" evidence="13">
    <location>
        <begin position="92"/>
        <end position="111"/>
    </location>
</feature>
<evidence type="ECO:0000256" key="13">
    <source>
        <dbReference type="SAM" id="MobiDB-lite"/>
    </source>
</evidence>
<evidence type="ECO:0000256" key="7">
    <source>
        <dbReference type="ARBA" id="ARBA00023014"/>
    </source>
</evidence>
<comment type="caution">
    <text evidence="15">The sequence shown here is derived from an EMBL/GenBank/DDBJ whole genome shotgun (WGS) entry which is preliminary data.</text>
</comment>
<evidence type="ECO:0000256" key="9">
    <source>
        <dbReference type="ARBA" id="ARBA00023125"/>
    </source>
</evidence>
<evidence type="ECO:0000313" key="16">
    <source>
        <dbReference type="Proteomes" id="UP001296706"/>
    </source>
</evidence>
<gene>
    <name evidence="12" type="primary">whiB</name>
    <name evidence="15" type="ORF">HF577_28895</name>
</gene>
<keyword evidence="8 12" id="KW-0805">Transcription regulation</keyword>
<dbReference type="HAMAP" id="MF_01479">
    <property type="entry name" value="WhiB"/>
    <property type="match status" value="1"/>
</dbReference>
<protein>
    <recommendedName>
        <fullName evidence="12">Transcriptional regulator WhiB</fullName>
    </recommendedName>
</protein>
<feature type="binding site" evidence="12">
    <location>
        <position position="62"/>
    </location>
    <ligand>
        <name>[4Fe-4S] cluster</name>
        <dbReference type="ChEBI" id="CHEBI:49883"/>
    </ligand>
</feature>
<keyword evidence="4 12" id="KW-0963">Cytoplasm</keyword>
<evidence type="ECO:0000256" key="2">
    <source>
        <dbReference type="ARBA" id="ARBA00006597"/>
    </source>
</evidence>
<feature type="compositionally biased region" description="Basic and acidic residues" evidence="13">
    <location>
        <begin position="92"/>
        <end position="102"/>
    </location>
</feature>
<evidence type="ECO:0000256" key="11">
    <source>
        <dbReference type="ARBA" id="ARBA00023163"/>
    </source>
</evidence>
<evidence type="ECO:0000256" key="1">
    <source>
        <dbReference type="ARBA" id="ARBA00004496"/>
    </source>
</evidence>
<keyword evidence="16" id="KW-1185">Reference proteome</keyword>
<evidence type="ECO:0000256" key="12">
    <source>
        <dbReference type="HAMAP-Rule" id="MF_01479"/>
    </source>
</evidence>
<organism evidence="15 16">
    <name type="scientific">Pseudonocardia xinjiangensis</name>
    <dbReference type="NCBI Taxonomy" id="75289"/>
    <lineage>
        <taxon>Bacteria</taxon>
        <taxon>Bacillati</taxon>
        <taxon>Actinomycetota</taxon>
        <taxon>Actinomycetes</taxon>
        <taxon>Pseudonocardiales</taxon>
        <taxon>Pseudonocardiaceae</taxon>
        <taxon>Pseudonocardia</taxon>
    </lineage>
</organism>
<dbReference type="Proteomes" id="UP001296706">
    <property type="component" value="Unassembled WGS sequence"/>
</dbReference>
<accession>A0ABX1RPC6</accession>
<comment type="PTM">
    <text evidence="12">Upon Fe-S cluster removal intramolecular disulfide bonds are formed.</text>
</comment>
<keyword evidence="3 12" id="KW-0004">4Fe-4S</keyword>
<dbReference type="PROSITE" id="PS51674">
    <property type="entry name" value="4FE4S_WBL"/>
    <property type="match status" value="1"/>
</dbReference>
<feature type="binding site" evidence="12">
    <location>
        <position position="23"/>
    </location>
    <ligand>
        <name>[4Fe-4S] cluster</name>
        <dbReference type="ChEBI" id="CHEBI:49883"/>
    </ligand>
</feature>
<feature type="binding site" evidence="12">
    <location>
        <position position="56"/>
    </location>
    <ligand>
        <name>[4Fe-4S] cluster</name>
        <dbReference type="ChEBI" id="CHEBI:49883"/>
    </ligand>
</feature>
<evidence type="ECO:0000256" key="5">
    <source>
        <dbReference type="ARBA" id="ARBA00022723"/>
    </source>
</evidence>
<evidence type="ECO:0000313" key="15">
    <source>
        <dbReference type="EMBL" id="NMH81098.1"/>
    </source>
</evidence>